<reference evidence="2" key="2">
    <citation type="submission" date="2018-05" db="EMBL/GenBank/DDBJ databases">
        <title>OpunRS2 (Oryza punctata Reference Sequence Version 2).</title>
        <authorList>
            <person name="Zhang J."/>
            <person name="Kudrna D."/>
            <person name="Lee S."/>
            <person name="Talag J."/>
            <person name="Welchert J."/>
            <person name="Wing R.A."/>
        </authorList>
    </citation>
    <scope>NUCLEOTIDE SEQUENCE [LARGE SCALE GENOMIC DNA]</scope>
</reference>
<feature type="compositionally biased region" description="Acidic residues" evidence="1">
    <location>
        <begin position="104"/>
        <end position="118"/>
    </location>
</feature>
<dbReference type="PANTHER" id="PTHR37194:SF2">
    <property type="entry name" value="T2E6.7-RELATED"/>
    <property type="match status" value="1"/>
</dbReference>
<sequence length="132" mass="14165">MLDPPHEFGESLSGILPVKKCVRRTKKGITFFALEVIGSESMEDQTAVAAGLDSRVKASLVLGTESFAISSESGILSEQLAAMKEKSMEILKAYITKHNAPADVPDEPIEGLSDDEGDAPAKNPPKKPKKQK</sequence>
<keyword evidence="3" id="KW-1185">Reference proteome</keyword>
<proteinExistence type="predicted"/>
<dbReference type="HOGENOM" id="CLU_152975_1_0_1"/>
<evidence type="ECO:0000256" key="1">
    <source>
        <dbReference type="SAM" id="MobiDB-lite"/>
    </source>
</evidence>
<feature type="region of interest" description="Disordered" evidence="1">
    <location>
        <begin position="101"/>
        <end position="132"/>
    </location>
</feature>
<dbReference type="EnsemblPlants" id="OPUNC06G25230.1">
    <property type="protein sequence ID" value="OPUNC06G25230.1"/>
    <property type="gene ID" value="OPUNC06G25230"/>
</dbReference>
<evidence type="ECO:0000313" key="2">
    <source>
        <dbReference type="EnsemblPlants" id="OPUNC06G25250.1"/>
    </source>
</evidence>
<dbReference type="Proteomes" id="UP000026962">
    <property type="component" value="Chromosome 6"/>
</dbReference>
<dbReference type="eggNOG" id="ENOG502S7GM">
    <property type="taxonomic scope" value="Eukaryota"/>
</dbReference>
<organism evidence="2">
    <name type="scientific">Oryza punctata</name>
    <name type="common">Red rice</name>
    <dbReference type="NCBI Taxonomy" id="4537"/>
    <lineage>
        <taxon>Eukaryota</taxon>
        <taxon>Viridiplantae</taxon>
        <taxon>Streptophyta</taxon>
        <taxon>Embryophyta</taxon>
        <taxon>Tracheophyta</taxon>
        <taxon>Spermatophyta</taxon>
        <taxon>Magnoliopsida</taxon>
        <taxon>Liliopsida</taxon>
        <taxon>Poales</taxon>
        <taxon>Poaceae</taxon>
        <taxon>BOP clade</taxon>
        <taxon>Oryzoideae</taxon>
        <taxon>Oryzeae</taxon>
        <taxon>Oryzinae</taxon>
        <taxon>Oryza</taxon>
    </lineage>
</organism>
<dbReference type="PANTHER" id="PTHR37194">
    <property type="entry name" value="T2E6.7-RELATED"/>
    <property type="match status" value="1"/>
</dbReference>
<dbReference type="OMA" id="PPHEFGE"/>
<dbReference type="Gramene" id="OPUNC06G25230.1">
    <property type="protein sequence ID" value="OPUNC06G25230.1"/>
    <property type="gene ID" value="OPUNC06G25230"/>
</dbReference>
<name>A0A0E0LFR4_ORYPU</name>
<dbReference type="Gramene" id="OPUNC06G25250.1">
    <property type="protein sequence ID" value="OPUNC06G25250.1"/>
    <property type="gene ID" value="OPUNC06G25250"/>
</dbReference>
<dbReference type="EnsemblPlants" id="OPUNC06G25250.1">
    <property type="protein sequence ID" value="OPUNC06G25250.1"/>
    <property type="gene ID" value="OPUNC06G25250"/>
</dbReference>
<protein>
    <submittedName>
        <fullName evidence="2">Uncharacterized protein</fullName>
    </submittedName>
</protein>
<accession>A0A0E0LFR4</accession>
<evidence type="ECO:0000313" key="3">
    <source>
        <dbReference type="Proteomes" id="UP000026962"/>
    </source>
</evidence>
<reference evidence="2" key="1">
    <citation type="submission" date="2015-04" db="UniProtKB">
        <authorList>
            <consortium name="EnsemblPlants"/>
        </authorList>
    </citation>
    <scope>IDENTIFICATION</scope>
</reference>
<dbReference type="AlphaFoldDB" id="A0A0E0LFR4"/>